<dbReference type="SMART" id="SM00878">
    <property type="entry name" value="Biotin_carb_C"/>
    <property type="match status" value="1"/>
</dbReference>
<dbReference type="GO" id="GO:0046872">
    <property type="term" value="F:metal ion binding"/>
    <property type="evidence" value="ECO:0007669"/>
    <property type="project" value="UniProtKB-KW"/>
</dbReference>
<evidence type="ECO:0000256" key="2">
    <source>
        <dbReference type="ARBA" id="ARBA00004742"/>
    </source>
</evidence>
<dbReference type="CDD" id="cd06850">
    <property type="entry name" value="biotinyl_domain"/>
    <property type="match status" value="1"/>
</dbReference>
<accession>K1QHI5</accession>
<evidence type="ECO:0000256" key="10">
    <source>
        <dbReference type="ARBA" id="ARBA00023268"/>
    </source>
</evidence>
<dbReference type="NCBIfam" id="NF009554">
    <property type="entry name" value="PRK12999.1"/>
    <property type="match status" value="1"/>
</dbReference>
<dbReference type="GO" id="GO:0005524">
    <property type="term" value="F:ATP binding"/>
    <property type="evidence" value="ECO:0007669"/>
    <property type="project" value="UniProtKB-UniRule"/>
</dbReference>
<dbReference type="Pfam" id="PF00682">
    <property type="entry name" value="HMGL-like"/>
    <property type="match status" value="1"/>
</dbReference>
<dbReference type="PROSITE" id="PS50979">
    <property type="entry name" value="BC"/>
    <property type="match status" value="1"/>
</dbReference>
<dbReference type="EMBL" id="JH816163">
    <property type="protein sequence ID" value="EKC30574.1"/>
    <property type="molecule type" value="Genomic_DNA"/>
</dbReference>
<evidence type="ECO:0000256" key="3">
    <source>
        <dbReference type="ARBA" id="ARBA00013057"/>
    </source>
</evidence>
<dbReference type="NCBIfam" id="NF006761">
    <property type="entry name" value="PRK09282.1"/>
    <property type="match status" value="1"/>
</dbReference>
<evidence type="ECO:0000313" key="12">
    <source>
        <dbReference type="EMBL" id="EKC30574.1"/>
    </source>
</evidence>
<dbReference type="PROSITE" id="PS00867">
    <property type="entry name" value="CPSASE_2"/>
    <property type="match status" value="1"/>
</dbReference>
<dbReference type="InterPro" id="IPR055268">
    <property type="entry name" value="PCB-like"/>
</dbReference>
<name>K1QHI5_MAGGI</name>
<dbReference type="FunFam" id="3.10.600.10:FF:000001">
    <property type="entry name" value="Pyruvate carboxylase"/>
    <property type="match status" value="1"/>
</dbReference>
<dbReference type="InterPro" id="IPR016185">
    <property type="entry name" value="PreATP-grasp_dom_sf"/>
</dbReference>
<dbReference type="SUPFAM" id="SSF52440">
    <property type="entry name" value="PreATP-grasp domain"/>
    <property type="match status" value="1"/>
</dbReference>
<dbReference type="InterPro" id="IPR005482">
    <property type="entry name" value="Biotin_COase_C"/>
</dbReference>
<dbReference type="SUPFAM" id="SSF51230">
    <property type="entry name" value="Single hybrid motif"/>
    <property type="match status" value="1"/>
</dbReference>
<dbReference type="InterPro" id="IPR005930">
    <property type="entry name" value="Pyruv_COase"/>
</dbReference>
<keyword evidence="7" id="KW-0547">Nucleotide-binding</keyword>
<dbReference type="FunFam" id="3.40.50.20:FF:000010">
    <property type="entry name" value="Propionyl-CoA carboxylase subunit alpha"/>
    <property type="match status" value="1"/>
</dbReference>
<evidence type="ECO:0000256" key="8">
    <source>
        <dbReference type="ARBA" id="ARBA00022840"/>
    </source>
</evidence>
<keyword evidence="8" id="KW-0067">ATP-binding</keyword>
<keyword evidence="4" id="KW-0312">Gluconeogenesis</keyword>
<dbReference type="Gene3D" id="3.30.470.20">
    <property type="entry name" value="ATP-grasp fold, B domain"/>
    <property type="match status" value="1"/>
</dbReference>
<reference evidence="12" key="1">
    <citation type="journal article" date="2012" name="Nature">
        <title>The oyster genome reveals stress adaptation and complexity of shell formation.</title>
        <authorList>
            <person name="Zhang G."/>
            <person name="Fang X."/>
            <person name="Guo X."/>
            <person name="Li L."/>
            <person name="Luo R."/>
            <person name="Xu F."/>
            <person name="Yang P."/>
            <person name="Zhang L."/>
            <person name="Wang X."/>
            <person name="Qi H."/>
            <person name="Xiong Z."/>
            <person name="Que H."/>
            <person name="Xie Y."/>
            <person name="Holland P.W."/>
            <person name="Paps J."/>
            <person name="Zhu Y."/>
            <person name="Wu F."/>
            <person name="Chen Y."/>
            <person name="Wang J."/>
            <person name="Peng C."/>
            <person name="Meng J."/>
            <person name="Yang L."/>
            <person name="Liu J."/>
            <person name="Wen B."/>
            <person name="Zhang N."/>
            <person name="Huang Z."/>
            <person name="Zhu Q."/>
            <person name="Feng Y."/>
            <person name="Mount A."/>
            <person name="Hedgecock D."/>
            <person name="Xu Z."/>
            <person name="Liu Y."/>
            <person name="Domazet-Loso T."/>
            <person name="Du Y."/>
            <person name="Sun X."/>
            <person name="Zhang S."/>
            <person name="Liu B."/>
            <person name="Cheng P."/>
            <person name="Jiang X."/>
            <person name="Li J."/>
            <person name="Fan D."/>
            <person name="Wang W."/>
            <person name="Fu W."/>
            <person name="Wang T."/>
            <person name="Wang B."/>
            <person name="Zhang J."/>
            <person name="Peng Z."/>
            <person name="Li Y."/>
            <person name="Li N."/>
            <person name="Wang J."/>
            <person name="Chen M."/>
            <person name="He Y."/>
            <person name="Tan F."/>
            <person name="Song X."/>
            <person name="Zheng Q."/>
            <person name="Huang R."/>
            <person name="Yang H."/>
            <person name="Du X."/>
            <person name="Chen L."/>
            <person name="Yang M."/>
            <person name="Gaffney P.M."/>
            <person name="Wang S."/>
            <person name="Luo L."/>
            <person name="She Z."/>
            <person name="Ming Y."/>
            <person name="Huang W."/>
            <person name="Zhang S."/>
            <person name="Huang B."/>
            <person name="Zhang Y."/>
            <person name="Qu T."/>
            <person name="Ni P."/>
            <person name="Miao G."/>
            <person name="Wang J."/>
            <person name="Wang Q."/>
            <person name="Steinberg C.E."/>
            <person name="Wang H."/>
            <person name="Li N."/>
            <person name="Qian L."/>
            <person name="Zhang G."/>
            <person name="Li Y."/>
            <person name="Yang H."/>
            <person name="Liu X."/>
            <person name="Wang J."/>
            <person name="Yin Y."/>
            <person name="Wang J."/>
        </authorList>
    </citation>
    <scope>NUCLEOTIDE SEQUENCE [LARGE SCALE GENOMIC DNA]</scope>
    <source>
        <strain evidence="12">05x7-T-G4-1.051#20</strain>
    </source>
</reference>
<dbReference type="EC" id="6.4.1.1" evidence="3"/>
<keyword evidence="5" id="KW-0436">Ligase</keyword>
<dbReference type="SUPFAM" id="SSF51246">
    <property type="entry name" value="Rudiment single hybrid motif"/>
    <property type="match status" value="1"/>
</dbReference>
<dbReference type="HOGENOM" id="CLU_000395_1_0_1"/>
<organism evidence="12">
    <name type="scientific">Magallana gigas</name>
    <name type="common">Pacific oyster</name>
    <name type="synonym">Crassostrea gigas</name>
    <dbReference type="NCBI Taxonomy" id="29159"/>
    <lineage>
        <taxon>Eukaryota</taxon>
        <taxon>Metazoa</taxon>
        <taxon>Spiralia</taxon>
        <taxon>Lophotrochozoa</taxon>
        <taxon>Mollusca</taxon>
        <taxon>Bivalvia</taxon>
        <taxon>Autobranchia</taxon>
        <taxon>Pteriomorphia</taxon>
        <taxon>Ostreida</taxon>
        <taxon>Ostreoidea</taxon>
        <taxon>Ostreidae</taxon>
        <taxon>Magallana</taxon>
    </lineage>
</organism>
<dbReference type="Gene3D" id="3.20.20.70">
    <property type="entry name" value="Aldolase class I"/>
    <property type="match status" value="1"/>
</dbReference>
<dbReference type="CDD" id="cd07937">
    <property type="entry name" value="DRE_TIM_PC_TC_5S"/>
    <property type="match status" value="1"/>
</dbReference>
<evidence type="ECO:0000256" key="1">
    <source>
        <dbReference type="ARBA" id="ARBA00001953"/>
    </source>
</evidence>
<dbReference type="FunCoup" id="K1QHI5">
    <property type="interactions" value="593"/>
</dbReference>
<dbReference type="FunFam" id="3.20.20.70:FF:000033">
    <property type="entry name" value="Pyruvate carboxylase"/>
    <property type="match status" value="1"/>
</dbReference>
<dbReference type="PROSITE" id="PS50975">
    <property type="entry name" value="ATP_GRASP"/>
    <property type="match status" value="1"/>
</dbReference>
<dbReference type="InterPro" id="IPR005479">
    <property type="entry name" value="CPAse_ATP-bd"/>
</dbReference>
<dbReference type="InterPro" id="IPR005481">
    <property type="entry name" value="BC-like_N"/>
</dbReference>
<dbReference type="PROSITE" id="PS00188">
    <property type="entry name" value="BIOTIN"/>
    <property type="match status" value="1"/>
</dbReference>
<keyword evidence="10" id="KW-0511">Multifunctional enzyme</keyword>
<dbReference type="FunFam" id="3.30.470.20:FF:000012">
    <property type="entry name" value="Pyruvate carboxylase"/>
    <property type="match status" value="1"/>
</dbReference>
<gene>
    <name evidence="12" type="ORF">CGI_10017251</name>
</gene>
<feature type="compositionally biased region" description="Polar residues" evidence="11">
    <location>
        <begin position="124"/>
        <end position="133"/>
    </location>
</feature>
<comment type="pathway">
    <text evidence="2">Carbohydrate biosynthesis; gluconeogenesis.</text>
</comment>
<dbReference type="InterPro" id="IPR011761">
    <property type="entry name" value="ATP-grasp"/>
</dbReference>
<keyword evidence="6" id="KW-0479">Metal-binding</keyword>
<dbReference type="InterPro" id="IPR011054">
    <property type="entry name" value="Rudment_hybrid_motif"/>
</dbReference>
<dbReference type="GO" id="GO:0006094">
    <property type="term" value="P:gluconeogenesis"/>
    <property type="evidence" value="ECO:0007669"/>
    <property type="project" value="UniProtKB-UniPathway"/>
</dbReference>
<evidence type="ECO:0000256" key="7">
    <source>
        <dbReference type="ARBA" id="ARBA00022741"/>
    </source>
</evidence>
<dbReference type="PROSITE" id="PS50968">
    <property type="entry name" value="BIOTINYL_LIPOYL"/>
    <property type="match status" value="1"/>
</dbReference>
<dbReference type="NCBIfam" id="TIGR01235">
    <property type="entry name" value="pyruv_carbox"/>
    <property type="match status" value="1"/>
</dbReference>
<protein>
    <recommendedName>
        <fullName evidence="3">pyruvate carboxylase</fullName>
        <ecNumber evidence="3">6.4.1.1</ecNumber>
    </recommendedName>
</protein>
<dbReference type="Pfam" id="PF02436">
    <property type="entry name" value="PYC_OADA"/>
    <property type="match status" value="1"/>
</dbReference>
<dbReference type="PANTHER" id="PTHR43778">
    <property type="entry name" value="PYRUVATE CARBOXYLASE"/>
    <property type="match status" value="1"/>
</dbReference>
<sequence length="1374" mass="151949">MRLRRRSNCAMNSGLIGIPARRYSALTDCYTTGSSGLDRRGSLPASVLRFTPLVKIERKISQFESPRCDVRSLKFDTTIEKTHIKRLLCLAVRPHVPLIKFRGGNITKDTPAVMTPATKGKSETAPSTPQTTKIATPGSILEHHQLPKKYARTPLSIEEMEYIQKEPTMFRLQARLSTLCQSARVQLPNVARGHNHHGYKLPPGVACCSTQAKSQSKPEEKIKKLMVANRGEIAIRVFRACTEMNIQTVAIYSEQDMMHMHRQKADESYLIGKGLPPVAAYLNIPEIIQVAKENGVDAIHPGYGFLSERDDFAQQVLDAGIRFIGPSPEVVRKMGDKVEARQAAIAAGVQVVPGSDGPVASIEEARHFCEQYGLPVIFKAAYGGGGRGMRIVRSMEEVDENFRRATSEAEAAFGNGALFLEKFIERPRHIEVQILGDRGGNVVHLYERDCSVQRRHQKVVEIAPAPKLPLDIRDKMTADAVKLARFVGYENAGTVEFLLDPSGQYYFIEVNARLQVEHTVTEEVTGIDLVQSQIQIAEGKLLPEMGLSQDEIELHGCAIQCRMTTEDPARGFQPDTGRIEVFRSGEGMGIRLDSALGFAGAIISPYYDSLLVKVIAKARDHPAAAAKMLRTLKEFRIRGVKTNIPFLLNVLQHDQFLSGVVDTYFIDENPQLFKFYPTQNRAQKLLYYLAQVMVNGPQTPLATDLQPSDVVPSVPQLPFAPTPPTGWRDVLVKEGPEAFAKKVREHKGLLLMDTTFRDAHQSLLATRVRTYDLKRISPFVTQRFNNLYSLENWGGATFDVAMRFLHECPWERLEEMRKLVPNVPFQMLLRGANAVGYTNYPDNVVYKFCDMAVKSGMDIFRIFDSLNYLPNIVVGMDAVGKAGGVIEAAISYTGDVSDPSKTKYNLEYYVNLATELVKAGTHILSIKVSSYMNAQDMAGVLKPRAATMLVGALREKFPDIPIHVHTHDTACAGVASMLAAAQAGADVVDVAVDSMSGLTSQPSMGAVVAALEGTDLDTGISLSDVTDYSAYWEQTRNLYAPFECCKTLKSGNSDVYINQIPGGQYTNLQFQAFSLGLADQFEEVKKMYAEANQLLGDIPKVTPSSKVVGDMAQFMVQNKLTKEMVEDRAEELSFPVSVMEYFQGYLGVPPGGYPEPLRTKILKGQQGLDSRPGESLPPVDFDKLKADLVEKHGHDVKEQHVISAALYPKVTDDFLEFHDKYGPVDALDTKIFFVGPKVAQEMEVKIEKGKTLSIKTLACGDLNKNGEREVFFELNGQLRSVKIKDEEASKELHFHPKALKGVRGSVGAPMPGEVIDVKVKEGDKVEKGQPVLVLSAMKMEMVVTAPASGTVRSIAVEKKMKLEGDDLLMDIECD</sequence>
<dbReference type="InterPro" id="IPR003379">
    <property type="entry name" value="Carboxylase_cons_dom"/>
</dbReference>
<dbReference type="InterPro" id="IPR011764">
    <property type="entry name" value="Biotin_carboxylation_dom"/>
</dbReference>
<dbReference type="Pfam" id="PF02786">
    <property type="entry name" value="CPSase_L_D2"/>
    <property type="match status" value="1"/>
</dbReference>
<keyword evidence="12" id="KW-0670">Pyruvate</keyword>
<dbReference type="FunFam" id="3.30.1490.20:FF:000018">
    <property type="entry name" value="Biotin carboxylase"/>
    <property type="match status" value="1"/>
</dbReference>
<dbReference type="GO" id="GO:0005737">
    <property type="term" value="C:cytoplasm"/>
    <property type="evidence" value="ECO:0007669"/>
    <property type="project" value="TreeGrafter"/>
</dbReference>
<dbReference type="Gene3D" id="2.40.50.100">
    <property type="match status" value="1"/>
</dbReference>
<dbReference type="InterPro" id="IPR000891">
    <property type="entry name" value="PYR_CT"/>
</dbReference>
<dbReference type="InterPro" id="IPR000089">
    <property type="entry name" value="Biotin_lipoyl"/>
</dbReference>
<evidence type="ECO:0000256" key="11">
    <source>
        <dbReference type="SAM" id="MobiDB-lite"/>
    </source>
</evidence>
<dbReference type="InParanoid" id="K1QHI5"/>
<dbReference type="InterPro" id="IPR013785">
    <property type="entry name" value="Aldolase_TIM"/>
</dbReference>
<dbReference type="FunFam" id="2.40.50.100:FF:000003">
    <property type="entry name" value="Acetyl-CoA carboxylase biotin carboxyl carrier protein"/>
    <property type="match status" value="1"/>
</dbReference>
<evidence type="ECO:0000256" key="9">
    <source>
        <dbReference type="ARBA" id="ARBA00023267"/>
    </source>
</evidence>
<evidence type="ECO:0000256" key="5">
    <source>
        <dbReference type="ARBA" id="ARBA00022598"/>
    </source>
</evidence>
<dbReference type="InterPro" id="IPR011053">
    <property type="entry name" value="Single_hybrid_motif"/>
</dbReference>
<evidence type="ECO:0000256" key="6">
    <source>
        <dbReference type="ARBA" id="ARBA00022723"/>
    </source>
</evidence>
<dbReference type="InterPro" id="IPR001882">
    <property type="entry name" value="Biotin_BS"/>
</dbReference>
<dbReference type="PANTHER" id="PTHR43778:SF2">
    <property type="entry name" value="PYRUVATE CARBOXYLASE, MITOCHONDRIAL"/>
    <property type="match status" value="1"/>
</dbReference>
<dbReference type="Gene3D" id="3.10.600.10">
    <property type="entry name" value="pyruvate carboxylase f1077a mutant domain"/>
    <property type="match status" value="1"/>
</dbReference>
<proteinExistence type="predicted"/>
<dbReference type="GO" id="GO:0009374">
    <property type="term" value="F:biotin binding"/>
    <property type="evidence" value="ECO:0007669"/>
    <property type="project" value="UniProtKB-ARBA"/>
</dbReference>
<dbReference type="PROSITE" id="PS50991">
    <property type="entry name" value="PYR_CT"/>
    <property type="match status" value="1"/>
</dbReference>
<dbReference type="UniPathway" id="UPA00138"/>
<feature type="region of interest" description="Disordered" evidence="11">
    <location>
        <begin position="110"/>
        <end position="133"/>
    </location>
</feature>
<comment type="cofactor">
    <cofactor evidence="1">
        <name>biotin</name>
        <dbReference type="ChEBI" id="CHEBI:57586"/>
    </cofactor>
</comment>
<keyword evidence="9" id="KW-0092">Biotin</keyword>
<dbReference type="Pfam" id="PF00364">
    <property type="entry name" value="Biotin_lipoyl"/>
    <property type="match status" value="1"/>
</dbReference>
<dbReference type="SUPFAM" id="SSF56059">
    <property type="entry name" value="Glutathione synthetase ATP-binding domain-like"/>
    <property type="match status" value="1"/>
</dbReference>
<dbReference type="SUPFAM" id="SSF51569">
    <property type="entry name" value="Aldolase"/>
    <property type="match status" value="1"/>
</dbReference>
<dbReference type="GO" id="GO:0004736">
    <property type="term" value="F:pyruvate carboxylase activity"/>
    <property type="evidence" value="ECO:0007669"/>
    <property type="project" value="UniProtKB-EC"/>
</dbReference>
<dbReference type="Pfam" id="PF02785">
    <property type="entry name" value="Biotin_carb_C"/>
    <property type="match status" value="1"/>
</dbReference>
<evidence type="ECO:0000256" key="4">
    <source>
        <dbReference type="ARBA" id="ARBA00022432"/>
    </source>
</evidence>
<dbReference type="Pfam" id="PF00289">
    <property type="entry name" value="Biotin_carb_N"/>
    <property type="match status" value="1"/>
</dbReference>
<dbReference type="SUPFAM" id="SSF89000">
    <property type="entry name" value="post-HMGL domain-like"/>
    <property type="match status" value="1"/>
</dbReference>